<evidence type="ECO:0000313" key="2">
    <source>
        <dbReference type="EMBL" id="GLC88985.1"/>
    </source>
</evidence>
<dbReference type="RefSeq" id="WP_264988737.1">
    <property type="nucleotide sequence ID" value="NZ_BRZA01000002.1"/>
</dbReference>
<comment type="caution">
    <text evidence="2">The sequence shown here is derived from an EMBL/GenBank/DDBJ whole genome shotgun (WGS) entry which is preliminary data.</text>
</comment>
<evidence type="ECO:0000256" key="1">
    <source>
        <dbReference type="SAM" id="MobiDB-lite"/>
    </source>
</evidence>
<feature type="compositionally biased region" description="Basic and acidic residues" evidence="1">
    <location>
        <begin position="1"/>
        <end position="15"/>
    </location>
</feature>
<evidence type="ECO:0000313" key="3">
    <source>
        <dbReference type="Proteomes" id="UP001065593"/>
    </source>
</evidence>
<feature type="compositionally biased region" description="Basic and acidic residues" evidence="1">
    <location>
        <begin position="24"/>
        <end position="37"/>
    </location>
</feature>
<proteinExistence type="predicted"/>
<feature type="compositionally biased region" description="Polar residues" evidence="1">
    <location>
        <begin position="38"/>
        <end position="51"/>
    </location>
</feature>
<sequence>MVEKKSSKKNVREEFGQELSPDDLDTRNKNQMTKEQKQNTPTEKNTCNKNK</sequence>
<dbReference type="EMBL" id="BRZA01000002">
    <property type="protein sequence ID" value="GLC88985.1"/>
    <property type="molecule type" value="Genomic_DNA"/>
</dbReference>
<evidence type="ECO:0008006" key="4">
    <source>
        <dbReference type="Google" id="ProtNLM"/>
    </source>
</evidence>
<accession>A0ABQ5NL27</accession>
<reference evidence="2" key="1">
    <citation type="submission" date="2022-08" db="EMBL/GenBank/DDBJ databases">
        <title>Draft genome sequence of Lysinibacillus sp. strain KH24.</title>
        <authorList>
            <person name="Kanbe H."/>
            <person name="Itoh H."/>
        </authorList>
    </citation>
    <scope>NUCLEOTIDE SEQUENCE</scope>
    <source>
        <strain evidence="2">KH24</strain>
    </source>
</reference>
<keyword evidence="3" id="KW-1185">Reference proteome</keyword>
<name>A0ABQ5NL27_9BACI</name>
<protein>
    <recommendedName>
        <fullName evidence="4">Glycogen biosynthesis protein GlgD</fullName>
    </recommendedName>
</protein>
<gene>
    <name evidence="2" type="ORF">LYSBPC_21120</name>
</gene>
<feature type="region of interest" description="Disordered" evidence="1">
    <location>
        <begin position="1"/>
        <end position="51"/>
    </location>
</feature>
<dbReference type="Proteomes" id="UP001065593">
    <property type="component" value="Unassembled WGS sequence"/>
</dbReference>
<organism evidence="2 3">
    <name type="scientific">Lysinibacillus piscis</name>
    <dbReference type="NCBI Taxonomy" id="2518931"/>
    <lineage>
        <taxon>Bacteria</taxon>
        <taxon>Bacillati</taxon>
        <taxon>Bacillota</taxon>
        <taxon>Bacilli</taxon>
        <taxon>Bacillales</taxon>
        <taxon>Bacillaceae</taxon>
        <taxon>Lysinibacillus</taxon>
    </lineage>
</organism>